<dbReference type="Pfam" id="PF02681">
    <property type="entry name" value="DUF212"/>
    <property type="match status" value="1"/>
</dbReference>
<dbReference type="InterPro" id="IPR003832">
    <property type="entry name" value="DUF212"/>
</dbReference>
<dbReference type="PANTHER" id="PTHR31446:SF29">
    <property type="entry name" value="ACID PHOSPHATASE_VANADIUM-DEPENDENT HALOPEROXIDASE-RELATED PROTEIN"/>
    <property type="match status" value="1"/>
</dbReference>
<dbReference type="PANTHER" id="PTHR31446">
    <property type="entry name" value="ACID PHOSPHATASE/VANADIUM-DEPENDENT HALOPEROXIDASE-RELATED PROTEIN"/>
    <property type="match status" value="1"/>
</dbReference>
<gene>
    <name evidence="1" type="ORF">ERJ67_10805</name>
</gene>
<reference evidence="1 2" key="1">
    <citation type="journal article" date="2019" name="mSystems">
        <title>Life at home and on the roam: Genomic adaptions reflect the dual lifestyle of an intracellular, facultative symbiont.</title>
        <authorList>
            <person name="Burgsdorf I."/>
        </authorList>
    </citation>
    <scope>NUCLEOTIDE SEQUENCE [LARGE SCALE GENOMIC DNA]</scope>
    <source>
        <strain evidence="1">277cV</strain>
    </source>
</reference>
<accession>A0A524RKY0</accession>
<sequence>MPAFAALLDNAVLAWALLACGLAQASKPMIQLLQHGRWHPAALVETGGMPSSHSALVTGAATGIGLQNGFDDPLFAAACTLAFVVMYDASGVRRAAGLQAERLNALPQRSWGEQRFDRPLKSSLGHSHLEVLVGSLLGPAITVLGMTYFGSPLQMAHTLQLFVSLA</sequence>
<evidence type="ECO:0000313" key="1">
    <source>
        <dbReference type="EMBL" id="TGG90527.1"/>
    </source>
</evidence>
<protein>
    <submittedName>
        <fullName evidence="1">Divergent PAP2 family protein</fullName>
    </submittedName>
</protein>
<dbReference type="Proteomes" id="UP000317990">
    <property type="component" value="Unassembled WGS sequence"/>
</dbReference>
<dbReference type="AlphaFoldDB" id="A0A524RKY0"/>
<evidence type="ECO:0000313" key="2">
    <source>
        <dbReference type="Proteomes" id="UP000317990"/>
    </source>
</evidence>
<name>A0A524RKY0_9CHRO</name>
<comment type="caution">
    <text evidence="1">The sequence shown here is derived from an EMBL/GenBank/DDBJ whole genome shotgun (WGS) entry which is preliminary data.</text>
</comment>
<dbReference type="EMBL" id="SRMO01000087">
    <property type="protein sequence ID" value="TGG90527.1"/>
    <property type="molecule type" value="Genomic_DNA"/>
</dbReference>
<organism evidence="1 2">
    <name type="scientific">Aphanocapsa feldmannii 277cV</name>
    <dbReference type="NCBI Taxonomy" id="2507553"/>
    <lineage>
        <taxon>Bacteria</taxon>
        <taxon>Bacillati</taxon>
        <taxon>Cyanobacteriota</taxon>
        <taxon>Cyanophyceae</taxon>
        <taxon>Oscillatoriophycideae</taxon>
        <taxon>Chroococcales</taxon>
        <taxon>Microcystaceae</taxon>
        <taxon>Aphanocapsa</taxon>
    </lineage>
</organism>
<proteinExistence type="predicted"/>